<evidence type="ECO:0000256" key="1">
    <source>
        <dbReference type="RuleBase" id="RU363044"/>
    </source>
</evidence>
<keyword evidence="4" id="KW-1185">Reference proteome</keyword>
<keyword evidence="1" id="KW-0547">Nucleotide-binding</keyword>
<feature type="non-terminal residue" evidence="3">
    <location>
        <position position="418"/>
    </location>
</feature>
<keyword evidence="1" id="KW-0347">Helicase</keyword>
<protein>
    <recommendedName>
        <fullName evidence="1">ATP-dependent DNA helicase</fullName>
        <ecNumber evidence="1">5.6.2.3</ecNumber>
    </recommendedName>
</protein>
<dbReference type="EC" id="5.6.2.3" evidence="1"/>
<keyword evidence="1" id="KW-0233">DNA recombination</keyword>
<evidence type="ECO:0000259" key="2">
    <source>
        <dbReference type="Pfam" id="PF05970"/>
    </source>
</evidence>
<dbReference type="Gene3D" id="3.40.50.300">
    <property type="entry name" value="P-loop containing nucleotide triphosphate hydrolases"/>
    <property type="match status" value="1"/>
</dbReference>
<gene>
    <name evidence="3" type="ORF">PCOR1329_LOCUS73010</name>
</gene>
<sequence length="418" mass="46482">MLAQYIIAIVEAAGDVVINVASIGHAALQLPHRATAHSVFAIPVDDAPELFSNLSVRSAAALHIARAPIIQWDEWPRVRKAAWESVLSLLDAQKAQHPREYRPKVFIRHGDFRQIPPAIPRASRHVIAQNTVQTSSSRSKFTRFHLSRVWRQAEDVSFCQCIDGIGDGTQPTRSSNAGDLGFVPLRDIATVADEAAAARQAFPHVNDPHHCANAKILAAVNTLMDAHNERILNVLERTYIRPSYHLLSADTLDVDSTGLIEPHLTAEFPTLQNAPGAPPHDLHIVVGGLFELMRNFNPVERLMNHVLVVVKAVHHHHTLKETLDGREYPLPRIVFRWQIANGTSTMARRQYPPRAAYASTFNGGQGRTLARACLNVRRSPFAHGHLYAGVTRVKNRDDMRVPPDFENLNQNGNALVRN</sequence>
<name>A0ABN9X4V9_9DINO</name>
<proteinExistence type="inferred from homology"/>
<dbReference type="PANTHER" id="PTHR10492">
    <property type="match status" value="1"/>
</dbReference>
<accession>A0ABN9X4V9</accession>
<feature type="domain" description="DNA helicase Pif1-like DEAD-box helicase" evidence="2">
    <location>
        <begin position="2"/>
        <end position="172"/>
    </location>
</feature>
<dbReference type="Pfam" id="PF05970">
    <property type="entry name" value="PIF1"/>
    <property type="match status" value="1"/>
</dbReference>
<comment type="similarity">
    <text evidence="1">Belongs to the helicase family.</text>
</comment>
<comment type="caution">
    <text evidence="3">The sequence shown here is derived from an EMBL/GenBank/DDBJ whole genome shotgun (WGS) entry which is preliminary data.</text>
</comment>
<comment type="catalytic activity">
    <reaction evidence="1">
        <text>ATP + H2O = ADP + phosphate + H(+)</text>
        <dbReference type="Rhea" id="RHEA:13065"/>
        <dbReference type="ChEBI" id="CHEBI:15377"/>
        <dbReference type="ChEBI" id="CHEBI:15378"/>
        <dbReference type="ChEBI" id="CHEBI:30616"/>
        <dbReference type="ChEBI" id="CHEBI:43474"/>
        <dbReference type="ChEBI" id="CHEBI:456216"/>
        <dbReference type="EC" id="5.6.2.3"/>
    </reaction>
</comment>
<keyword evidence="1" id="KW-0227">DNA damage</keyword>
<keyword evidence="1" id="KW-0067">ATP-binding</keyword>
<comment type="cofactor">
    <cofactor evidence="1">
        <name>Mg(2+)</name>
        <dbReference type="ChEBI" id="CHEBI:18420"/>
    </cofactor>
</comment>
<organism evidence="3 4">
    <name type="scientific">Prorocentrum cordatum</name>
    <dbReference type="NCBI Taxonomy" id="2364126"/>
    <lineage>
        <taxon>Eukaryota</taxon>
        <taxon>Sar</taxon>
        <taxon>Alveolata</taxon>
        <taxon>Dinophyceae</taxon>
        <taxon>Prorocentrales</taxon>
        <taxon>Prorocentraceae</taxon>
        <taxon>Prorocentrum</taxon>
    </lineage>
</organism>
<dbReference type="PANTHER" id="PTHR10492:SF102">
    <property type="entry name" value="ATP-DEPENDENT DNA HELICASE"/>
    <property type="match status" value="1"/>
</dbReference>
<dbReference type="EMBL" id="CAUYUJ010019803">
    <property type="protein sequence ID" value="CAK0893763.1"/>
    <property type="molecule type" value="Genomic_DNA"/>
</dbReference>
<dbReference type="Proteomes" id="UP001189429">
    <property type="component" value="Unassembled WGS sequence"/>
</dbReference>
<keyword evidence="1" id="KW-0234">DNA repair</keyword>
<evidence type="ECO:0000313" key="4">
    <source>
        <dbReference type="Proteomes" id="UP001189429"/>
    </source>
</evidence>
<reference evidence="3" key="1">
    <citation type="submission" date="2023-10" db="EMBL/GenBank/DDBJ databases">
        <authorList>
            <person name="Chen Y."/>
            <person name="Shah S."/>
            <person name="Dougan E. K."/>
            <person name="Thang M."/>
            <person name="Chan C."/>
        </authorList>
    </citation>
    <scope>NUCLEOTIDE SEQUENCE [LARGE SCALE GENOMIC DNA]</scope>
</reference>
<dbReference type="SUPFAM" id="SSF52540">
    <property type="entry name" value="P-loop containing nucleoside triphosphate hydrolases"/>
    <property type="match status" value="1"/>
</dbReference>
<dbReference type="InterPro" id="IPR027417">
    <property type="entry name" value="P-loop_NTPase"/>
</dbReference>
<dbReference type="InterPro" id="IPR010285">
    <property type="entry name" value="DNA_helicase_pif1-like_DEAD"/>
</dbReference>
<keyword evidence="1" id="KW-0378">Hydrolase</keyword>
<evidence type="ECO:0000313" key="3">
    <source>
        <dbReference type="EMBL" id="CAK0893763.1"/>
    </source>
</evidence>